<sequence>MYKFKRHTVIGATRPQGRISSTIYSNGKLLYVFGGFDPTSARFQEFFNSVPPPRHKPDFLDLWAYDLSKKTVFSKYDDSKDCNYLVSSQHTLAYDGKSIFVIGGYINLDTGETFIPLRSIPVFDFESEAWRIVDTHGDENETSHFPVFPMERVNFSITQFTDPNTGDVNVVIFGGTQPPWKQTERITGGRNDNVYTDFWKLNLRSMKWIYLGVIPSGIGDKPAATNKSSSEIYSTWLCVPRLKQICWQAVMQHIPDIASKTDTEVIALGFTWKVFKSLTND</sequence>
<evidence type="ECO:0000313" key="3">
    <source>
        <dbReference type="EMBL" id="KAH0561320.1"/>
    </source>
</evidence>
<keyword evidence="4" id="KW-1185">Reference proteome</keyword>
<dbReference type="InterPro" id="IPR052125">
    <property type="entry name" value="KLHDC10"/>
</dbReference>
<dbReference type="PANTHER" id="PTHR46428:SF1">
    <property type="entry name" value="KELCH DOMAIN-CONTAINING PROTEIN 10"/>
    <property type="match status" value="1"/>
</dbReference>
<proteinExistence type="predicted"/>
<dbReference type="InterPro" id="IPR015915">
    <property type="entry name" value="Kelch-typ_b-propeller"/>
</dbReference>
<accession>A0AAV7II40</accession>
<gene>
    <name evidence="3" type="ORF">KQX54_016201</name>
</gene>
<dbReference type="AlphaFoldDB" id="A0AAV7II40"/>
<evidence type="ECO:0000256" key="2">
    <source>
        <dbReference type="ARBA" id="ARBA00022737"/>
    </source>
</evidence>
<dbReference type="InterPro" id="IPR011043">
    <property type="entry name" value="Gal_Oxase/kelch_b-propeller"/>
</dbReference>
<reference evidence="3 4" key="1">
    <citation type="journal article" date="2021" name="J. Hered.">
        <title>A chromosome-level genome assembly of the parasitoid wasp, Cotesia glomerata (Hymenoptera: Braconidae).</title>
        <authorList>
            <person name="Pinto B.J."/>
            <person name="Weis J.J."/>
            <person name="Gamble T."/>
            <person name="Ode P.J."/>
            <person name="Paul R."/>
            <person name="Zaspel J.M."/>
        </authorList>
    </citation>
    <scope>NUCLEOTIDE SEQUENCE [LARGE SCALE GENOMIC DNA]</scope>
    <source>
        <strain evidence="3">CgM1</strain>
    </source>
</reference>
<evidence type="ECO:0000256" key="1">
    <source>
        <dbReference type="ARBA" id="ARBA00022441"/>
    </source>
</evidence>
<keyword evidence="2" id="KW-0677">Repeat</keyword>
<name>A0AAV7II40_COTGL</name>
<dbReference type="GO" id="GO:0032874">
    <property type="term" value="P:positive regulation of stress-activated MAPK cascade"/>
    <property type="evidence" value="ECO:0007669"/>
    <property type="project" value="TreeGrafter"/>
</dbReference>
<comment type="caution">
    <text evidence="3">The sequence shown here is derived from an EMBL/GenBank/DDBJ whole genome shotgun (WGS) entry which is preliminary data.</text>
</comment>
<protein>
    <submittedName>
        <fullName evidence="3">Uncharacterized protein</fullName>
    </submittedName>
</protein>
<keyword evidence="1" id="KW-0880">Kelch repeat</keyword>
<dbReference type="Proteomes" id="UP000826195">
    <property type="component" value="Unassembled WGS sequence"/>
</dbReference>
<dbReference type="Gene3D" id="2.120.10.80">
    <property type="entry name" value="Kelch-type beta propeller"/>
    <property type="match status" value="1"/>
</dbReference>
<dbReference type="SUPFAM" id="SSF50965">
    <property type="entry name" value="Galactose oxidase, central domain"/>
    <property type="match status" value="1"/>
</dbReference>
<dbReference type="EMBL" id="JAHXZJ010000374">
    <property type="protein sequence ID" value="KAH0561320.1"/>
    <property type="molecule type" value="Genomic_DNA"/>
</dbReference>
<organism evidence="3 4">
    <name type="scientific">Cotesia glomerata</name>
    <name type="common">Lepidopteran parasitic wasp</name>
    <name type="synonym">Apanteles glomeratus</name>
    <dbReference type="NCBI Taxonomy" id="32391"/>
    <lineage>
        <taxon>Eukaryota</taxon>
        <taxon>Metazoa</taxon>
        <taxon>Ecdysozoa</taxon>
        <taxon>Arthropoda</taxon>
        <taxon>Hexapoda</taxon>
        <taxon>Insecta</taxon>
        <taxon>Pterygota</taxon>
        <taxon>Neoptera</taxon>
        <taxon>Endopterygota</taxon>
        <taxon>Hymenoptera</taxon>
        <taxon>Apocrita</taxon>
        <taxon>Ichneumonoidea</taxon>
        <taxon>Braconidae</taxon>
        <taxon>Microgastrinae</taxon>
        <taxon>Cotesia</taxon>
    </lineage>
</organism>
<dbReference type="PANTHER" id="PTHR46428">
    <property type="entry name" value="KELCH DOMAIN-CONTAINING PROTEIN 10"/>
    <property type="match status" value="1"/>
</dbReference>
<evidence type="ECO:0000313" key="4">
    <source>
        <dbReference type="Proteomes" id="UP000826195"/>
    </source>
</evidence>